<accession>A0A151IVU1</accession>
<protein>
    <recommendedName>
        <fullName evidence="3">Reverse transcriptase domain-containing protein</fullName>
    </recommendedName>
</protein>
<dbReference type="AlphaFoldDB" id="A0A151IVU1"/>
<dbReference type="PANTHER" id="PTHR21301">
    <property type="entry name" value="REVERSE TRANSCRIPTASE"/>
    <property type="match status" value="1"/>
</dbReference>
<evidence type="ECO:0000313" key="2">
    <source>
        <dbReference type="Proteomes" id="UP000078492"/>
    </source>
</evidence>
<keyword evidence="2" id="KW-1185">Reference proteome</keyword>
<proteinExistence type="predicted"/>
<reference evidence="1 2" key="1">
    <citation type="submission" date="2015-09" db="EMBL/GenBank/DDBJ databases">
        <title>Trachymyrmex cornetzi WGS genome.</title>
        <authorList>
            <person name="Nygaard S."/>
            <person name="Hu H."/>
            <person name="Boomsma J."/>
            <person name="Zhang G."/>
        </authorList>
    </citation>
    <scope>NUCLEOTIDE SEQUENCE [LARGE SCALE GENOMIC DNA]</scope>
    <source>
        <strain evidence="1">Tcor2-1</strain>
        <tissue evidence="1">Whole body</tissue>
    </source>
</reference>
<sequence length="123" mass="14881">MNKLQERRWAFPFLLLSPTPKMVHFEKEALRKTSKKPEVWFRYVDDTFVVWRHGRAELRKFLVFLNKQHPNIHFTIDIEENGKLPFLDVLVFKKADGTLGHQVYRKPTHTNRYLHAEWHHHPA</sequence>
<name>A0A151IVU1_9HYME</name>
<dbReference type="PANTHER" id="PTHR21301:SF11">
    <property type="entry name" value="GIY-YIG DOMAIN-CONTAINING PROTEIN"/>
    <property type="match status" value="1"/>
</dbReference>
<evidence type="ECO:0008006" key="3">
    <source>
        <dbReference type="Google" id="ProtNLM"/>
    </source>
</evidence>
<dbReference type="Proteomes" id="UP000078492">
    <property type="component" value="Unassembled WGS sequence"/>
</dbReference>
<organism evidence="1 2">
    <name type="scientific">Trachymyrmex cornetzi</name>
    <dbReference type="NCBI Taxonomy" id="471704"/>
    <lineage>
        <taxon>Eukaryota</taxon>
        <taxon>Metazoa</taxon>
        <taxon>Ecdysozoa</taxon>
        <taxon>Arthropoda</taxon>
        <taxon>Hexapoda</taxon>
        <taxon>Insecta</taxon>
        <taxon>Pterygota</taxon>
        <taxon>Neoptera</taxon>
        <taxon>Endopterygota</taxon>
        <taxon>Hymenoptera</taxon>
        <taxon>Apocrita</taxon>
        <taxon>Aculeata</taxon>
        <taxon>Formicoidea</taxon>
        <taxon>Formicidae</taxon>
        <taxon>Myrmicinae</taxon>
        <taxon>Trachymyrmex</taxon>
    </lineage>
</organism>
<evidence type="ECO:0000313" key="1">
    <source>
        <dbReference type="EMBL" id="KYN11910.1"/>
    </source>
</evidence>
<gene>
    <name evidence="1" type="ORF">ALC57_15926</name>
</gene>
<dbReference type="STRING" id="471704.A0A151IVU1"/>
<dbReference type="EMBL" id="KQ980883">
    <property type="protein sequence ID" value="KYN11910.1"/>
    <property type="molecule type" value="Genomic_DNA"/>
</dbReference>